<reference evidence="4 5" key="2">
    <citation type="submission" date="2016-08" db="EMBL/GenBank/DDBJ databases">
        <title>Pervasive Adenine N6-methylation of Active Genes in Fungi.</title>
        <authorList>
            <consortium name="DOE Joint Genome Institute"/>
            <person name="Mondo S.J."/>
            <person name="Dannebaum R.O."/>
            <person name="Kuo R.C."/>
            <person name="Labutti K."/>
            <person name="Haridas S."/>
            <person name="Kuo A."/>
            <person name="Salamov A."/>
            <person name="Ahrendt S.R."/>
            <person name="Lipzen A."/>
            <person name="Sullivan W."/>
            <person name="Andreopoulos W.B."/>
            <person name="Clum A."/>
            <person name="Lindquist E."/>
            <person name="Daum C."/>
            <person name="Ramamoorthy G.K."/>
            <person name="Gryganskyi A."/>
            <person name="Culley D."/>
            <person name="Magnuson J.K."/>
            <person name="James T.Y."/>
            <person name="O'Malley M.A."/>
            <person name="Stajich J.E."/>
            <person name="Spatafora J.W."/>
            <person name="Visel A."/>
            <person name="Grigoriev I.V."/>
        </authorList>
    </citation>
    <scope>NUCLEOTIDE SEQUENCE [LARGE SCALE GENOMIC DNA]</scope>
    <source>
        <strain evidence="5">finn</strain>
    </source>
</reference>
<comment type="caution">
    <text evidence="4">The sequence shown here is derived from an EMBL/GenBank/DDBJ whole genome shotgun (WGS) entry which is preliminary data.</text>
</comment>
<proteinExistence type="predicted"/>
<dbReference type="GO" id="GO:0070034">
    <property type="term" value="F:telomerase RNA binding"/>
    <property type="evidence" value="ECO:0007669"/>
    <property type="project" value="TreeGrafter"/>
</dbReference>
<feature type="compositionally biased region" description="Polar residues" evidence="1">
    <location>
        <begin position="42"/>
        <end position="57"/>
    </location>
</feature>
<dbReference type="Proteomes" id="UP000193719">
    <property type="component" value="Unassembled WGS sequence"/>
</dbReference>
<sequence>MDRRRTRRNQSDSFYKDNKNRTRKDNENNYTSRKSNNREYSRNNYTKPLGKENSTSEGNKKFENPKFFYKRVHGNYSKLYVPEAYDKKPEKKNSPKNGQETHSHLEFQDVSSNVENQNNNNQFSNATVREKNKDIKVSELDDKKEKLKTIYSQIKNMENKLDKDVLIEELNEYKFDILSRDHLQLITKYIELIQENYKVAVIKYEMDIKVWKLGIYKLFNLFRNYLNDFYSYQNKESVLDENVKQIFACFINESLKSVNALASILKPYDTNSNITLHENTKFNRYQIAWHRCMFYINDLLRYQYLHGLKPSEDLEDLWKRANFINKNIINISPNNGLLYHQMAILHLSNDNKFETLYYFLRSLCVKNPYNKARETHLSFFDNIFKEFTNVCNEFSSVYNIETFSVQFAHLHGILYTKIGTETFNGILKRLMKGIKMQSEKLSSFWIRTSALCNIAILHHYLNINNENLLDLPIQLILEQLEVNIRIFLEKQDKKFLHHVEVFLYWIILSLQNKEAYVELMKPKLKTIWSLLVKTCNLIEQDLLLDENIEIQVRDNFSDEYQNSNENDDINSEDEMKNKIDSYKDNYLKPLKFVVIKNGDNGDEVQSYTFSFNKLYDLEYRGFAPLQNLFSFIQYKDTISNYDHWYNEIMDKCNNFNNIENNFEDDNISNCNYDVEKERIIILMHVVKKFVNEISFDGCYWNYKYTTKNNNYKNHTYENKNEFDNINFDEISDHEEYPIEHNDIFNTFNQDIYSNNNNSDFDELKKTKQMLYEFITDPNEKEEEVIINPQLTKIIFDTNCYMKSLNSIKNIFENTNLNIIIPLAVINELSGLQNSKKQAKIALDYLKFIVGQSNHRALLKVVTAKGSVLRNIDNIYHESWENKGDNYMNTDDVIISCFTTNLSNYNQNTNNLNYTKNILVSSDKNMRVKARSQKIMAFNDNEFINILKKKKILS</sequence>
<evidence type="ECO:0000259" key="3">
    <source>
        <dbReference type="Pfam" id="PF13638"/>
    </source>
</evidence>
<dbReference type="PANTHER" id="PTHR15696:SF0">
    <property type="entry name" value="TELOMERASE-BINDING PROTEIN EST1A"/>
    <property type="match status" value="1"/>
</dbReference>
<dbReference type="GO" id="GO:0004540">
    <property type="term" value="F:RNA nuclease activity"/>
    <property type="evidence" value="ECO:0007669"/>
    <property type="project" value="UniProtKB-ARBA"/>
</dbReference>
<evidence type="ECO:0000313" key="4">
    <source>
        <dbReference type="EMBL" id="ORX43791.1"/>
    </source>
</evidence>
<protein>
    <recommendedName>
        <fullName evidence="6">PIN domain-containing protein</fullName>
    </recommendedName>
</protein>
<dbReference type="Gene3D" id="3.40.50.1010">
    <property type="entry name" value="5'-nuclease"/>
    <property type="match status" value="1"/>
</dbReference>
<dbReference type="SUPFAM" id="SSF88723">
    <property type="entry name" value="PIN domain-like"/>
    <property type="match status" value="1"/>
</dbReference>
<dbReference type="InterPro" id="IPR002716">
    <property type="entry name" value="PIN_dom"/>
</dbReference>
<evidence type="ECO:0000256" key="1">
    <source>
        <dbReference type="SAM" id="MobiDB-lite"/>
    </source>
</evidence>
<dbReference type="STRING" id="1754191.A0A1Y1UZ85"/>
<dbReference type="GO" id="GO:0042162">
    <property type="term" value="F:telomeric DNA binding"/>
    <property type="evidence" value="ECO:0007669"/>
    <property type="project" value="TreeGrafter"/>
</dbReference>
<dbReference type="InterPro" id="IPR018834">
    <property type="entry name" value="DNA/RNA-bd_Est1-type"/>
</dbReference>
<name>A0A1Y1UZ85_9FUNG</name>
<dbReference type="InterPro" id="IPR029060">
    <property type="entry name" value="PIN-like_dom_sf"/>
</dbReference>
<dbReference type="InterPro" id="IPR045153">
    <property type="entry name" value="Est1/Ebs1-like"/>
</dbReference>
<gene>
    <name evidence="4" type="ORF">BCR36DRAFT_360598</name>
</gene>
<dbReference type="GO" id="GO:0005697">
    <property type="term" value="C:telomerase holoenzyme complex"/>
    <property type="evidence" value="ECO:0007669"/>
    <property type="project" value="TreeGrafter"/>
</dbReference>
<dbReference type="InterPro" id="IPR011990">
    <property type="entry name" value="TPR-like_helical_dom_sf"/>
</dbReference>
<dbReference type="Pfam" id="PF10373">
    <property type="entry name" value="EST1_DNA_bind"/>
    <property type="match status" value="1"/>
</dbReference>
<evidence type="ECO:0008006" key="6">
    <source>
        <dbReference type="Google" id="ProtNLM"/>
    </source>
</evidence>
<feature type="compositionally biased region" description="Basic and acidic residues" evidence="1">
    <location>
        <begin position="14"/>
        <end position="27"/>
    </location>
</feature>
<dbReference type="PANTHER" id="PTHR15696">
    <property type="entry name" value="SMG-7 SUPPRESSOR WITH MORPHOLOGICAL EFFECT ON GENITALIA PROTEIN 7"/>
    <property type="match status" value="1"/>
</dbReference>
<feature type="region of interest" description="Disordered" evidence="1">
    <location>
        <begin position="1"/>
        <end position="61"/>
    </location>
</feature>
<feature type="domain" description="PIN" evidence="3">
    <location>
        <begin position="793"/>
        <end position="937"/>
    </location>
</feature>
<dbReference type="GO" id="GO:0000184">
    <property type="term" value="P:nuclear-transcribed mRNA catabolic process, nonsense-mediated decay"/>
    <property type="evidence" value="ECO:0007669"/>
    <property type="project" value="TreeGrafter"/>
</dbReference>
<dbReference type="SUPFAM" id="SSF48452">
    <property type="entry name" value="TPR-like"/>
    <property type="match status" value="1"/>
</dbReference>
<dbReference type="Gene3D" id="1.25.40.10">
    <property type="entry name" value="Tetratricopeptide repeat domain"/>
    <property type="match status" value="1"/>
</dbReference>
<dbReference type="EMBL" id="MCFH01000050">
    <property type="protein sequence ID" value="ORX43791.1"/>
    <property type="molecule type" value="Genomic_DNA"/>
</dbReference>
<feature type="domain" description="DNA/RNA-binding" evidence="2">
    <location>
        <begin position="330"/>
        <end position="478"/>
    </location>
</feature>
<feature type="compositionally biased region" description="Basic and acidic residues" evidence="1">
    <location>
        <begin position="84"/>
        <end position="103"/>
    </location>
</feature>
<evidence type="ECO:0000313" key="5">
    <source>
        <dbReference type="Proteomes" id="UP000193719"/>
    </source>
</evidence>
<accession>A0A1Y1UZ85</accession>
<feature type="region of interest" description="Disordered" evidence="1">
    <location>
        <begin position="83"/>
        <end position="103"/>
    </location>
</feature>
<keyword evidence="5" id="KW-1185">Reference proteome</keyword>
<dbReference type="AlphaFoldDB" id="A0A1Y1UZ85"/>
<dbReference type="OrthoDB" id="2017974at2759"/>
<dbReference type="Pfam" id="PF13638">
    <property type="entry name" value="PIN_4"/>
    <property type="match status" value="1"/>
</dbReference>
<organism evidence="4 5">
    <name type="scientific">Piromyces finnis</name>
    <dbReference type="NCBI Taxonomy" id="1754191"/>
    <lineage>
        <taxon>Eukaryota</taxon>
        <taxon>Fungi</taxon>
        <taxon>Fungi incertae sedis</taxon>
        <taxon>Chytridiomycota</taxon>
        <taxon>Chytridiomycota incertae sedis</taxon>
        <taxon>Neocallimastigomycetes</taxon>
        <taxon>Neocallimastigales</taxon>
        <taxon>Neocallimastigaceae</taxon>
        <taxon>Piromyces</taxon>
    </lineage>
</organism>
<evidence type="ECO:0000259" key="2">
    <source>
        <dbReference type="Pfam" id="PF10373"/>
    </source>
</evidence>
<reference evidence="4 5" key="1">
    <citation type="submission" date="2016-08" db="EMBL/GenBank/DDBJ databases">
        <title>Genomes of anaerobic fungi encode conserved fungal cellulosomes for biomass hydrolysis.</title>
        <authorList>
            <consortium name="DOE Joint Genome Institute"/>
            <person name="Haitjema C.H."/>
            <person name="Gilmore S.P."/>
            <person name="Henske J.K."/>
            <person name="Solomon K.V."/>
            <person name="De Groot R."/>
            <person name="Kuo A."/>
            <person name="Mondo S.J."/>
            <person name="Salamov A.A."/>
            <person name="Labutti K."/>
            <person name="Zhao Z."/>
            <person name="Chiniquy J."/>
            <person name="Barry K."/>
            <person name="Brewer H.M."/>
            <person name="Purvine S.O."/>
            <person name="Wright A.T."/>
            <person name="Boxma B."/>
            <person name="Van Alen T."/>
            <person name="Hackstein J.H."/>
            <person name="Baker S.E."/>
            <person name="Grigoriev I.V."/>
            <person name="O'Malley M.A."/>
        </authorList>
    </citation>
    <scope>NUCLEOTIDE SEQUENCE [LARGE SCALE GENOMIC DNA]</scope>
    <source>
        <strain evidence="5">finn</strain>
    </source>
</reference>